<evidence type="ECO:0000313" key="7">
    <source>
        <dbReference type="Proteomes" id="UP001152795"/>
    </source>
</evidence>
<feature type="region of interest" description="Disordered" evidence="5">
    <location>
        <begin position="716"/>
        <end position="748"/>
    </location>
</feature>
<name>A0A7D9IPN7_PARCT</name>
<dbReference type="GO" id="GO:0008270">
    <property type="term" value="F:zinc ion binding"/>
    <property type="evidence" value="ECO:0007669"/>
    <property type="project" value="UniProtKB-KW"/>
</dbReference>
<dbReference type="Pfam" id="PF05485">
    <property type="entry name" value="THAP"/>
    <property type="match status" value="1"/>
</dbReference>
<keyword evidence="3" id="KW-0862">Zinc</keyword>
<dbReference type="Proteomes" id="UP001152795">
    <property type="component" value="Unassembled WGS sequence"/>
</dbReference>
<evidence type="ECO:0000256" key="1">
    <source>
        <dbReference type="ARBA" id="ARBA00022723"/>
    </source>
</evidence>
<accession>A0A7D9IPN7</accession>
<dbReference type="PANTHER" id="PTHR31751:SF42">
    <property type="entry name" value="PROTEIN CBG10204"/>
    <property type="match status" value="1"/>
</dbReference>
<gene>
    <name evidence="6" type="ORF">PACLA_8A040973</name>
</gene>
<dbReference type="GO" id="GO:0003677">
    <property type="term" value="F:DNA binding"/>
    <property type="evidence" value="ECO:0007669"/>
    <property type="project" value="UniProtKB-UniRule"/>
</dbReference>
<evidence type="ECO:0000256" key="3">
    <source>
        <dbReference type="ARBA" id="ARBA00022833"/>
    </source>
</evidence>
<protein>
    <submittedName>
        <fullName evidence="6">PREDICTED: uncharacterized protein LOC107331715 isoform X1</fullName>
    </submittedName>
</protein>
<organism evidence="6 7">
    <name type="scientific">Paramuricea clavata</name>
    <name type="common">Red gorgonian</name>
    <name type="synonym">Violescent sea-whip</name>
    <dbReference type="NCBI Taxonomy" id="317549"/>
    <lineage>
        <taxon>Eukaryota</taxon>
        <taxon>Metazoa</taxon>
        <taxon>Cnidaria</taxon>
        <taxon>Anthozoa</taxon>
        <taxon>Octocorallia</taxon>
        <taxon>Malacalcyonacea</taxon>
        <taxon>Plexauridae</taxon>
        <taxon>Paramuricea</taxon>
    </lineage>
</organism>
<comment type="caution">
    <text evidence="6">The sequence shown here is derived from an EMBL/GenBank/DDBJ whole genome shotgun (WGS) entry which is preliminary data.</text>
</comment>
<feature type="compositionally biased region" description="Acidic residues" evidence="5">
    <location>
        <begin position="224"/>
        <end position="242"/>
    </location>
</feature>
<feature type="compositionally biased region" description="Polar residues" evidence="5">
    <location>
        <begin position="181"/>
        <end position="205"/>
    </location>
</feature>
<evidence type="ECO:0000313" key="6">
    <source>
        <dbReference type="EMBL" id="CAB4010956.1"/>
    </source>
</evidence>
<proteinExistence type="predicted"/>
<reference evidence="6" key="1">
    <citation type="submission" date="2020-04" db="EMBL/GenBank/DDBJ databases">
        <authorList>
            <person name="Alioto T."/>
            <person name="Alioto T."/>
            <person name="Gomez Garrido J."/>
        </authorList>
    </citation>
    <scope>NUCLEOTIDE SEQUENCE</scope>
    <source>
        <strain evidence="6">A484AB</strain>
    </source>
</reference>
<dbReference type="OrthoDB" id="5983233at2759"/>
<feature type="region of interest" description="Disordered" evidence="5">
    <location>
        <begin position="181"/>
        <end position="251"/>
    </location>
</feature>
<keyword evidence="7" id="KW-1185">Reference proteome</keyword>
<evidence type="ECO:0000256" key="2">
    <source>
        <dbReference type="ARBA" id="ARBA00022771"/>
    </source>
</evidence>
<keyword evidence="4" id="KW-0238">DNA-binding</keyword>
<dbReference type="SUPFAM" id="SSF57716">
    <property type="entry name" value="Glucocorticoid receptor-like (DNA-binding domain)"/>
    <property type="match status" value="1"/>
</dbReference>
<dbReference type="InterPro" id="IPR049012">
    <property type="entry name" value="Mutator_transp_dom"/>
</dbReference>
<dbReference type="Pfam" id="PF20700">
    <property type="entry name" value="Mutator"/>
    <property type="match status" value="1"/>
</dbReference>
<evidence type="ECO:0000256" key="4">
    <source>
        <dbReference type="ARBA" id="ARBA00023125"/>
    </source>
</evidence>
<sequence>MPERCVVYGCNNTARSEKGVSLYRIPYCDDNRQVAKGRRKKWLDFIRRKRDQWTPSSGSVVCSKHFTEDCFEYGSDTDPLYKTPKLKRDEIGITAVPSLMPKATCLDSERNVRLQRRGKLSFMEEGPSTSIMEEPQFGEQSEGIQCGNCESLLKKNRQLRLNWLSAKHKLEICRNQMDSQVESQLGNDSQDMPSSNDPTPASTPIVSDDEHSSSDIGLPISDAVFDEEAPMESTETETEDETNPQHKKVFNDSNLRREPKFIVFFTQLLTLFKFCHACKFDHPLIDVQENGTMAEVTSTCANPKCGRTTKWFSQPYMTGTKIPAGNFLLSFAILVAGTSATKVLRVFNHMGLKCISLSTFFKHQREKLFPGIFIHWKKYREGLIQELKNHGDLVVAGDGRHDSMGHSAKYCAYTVFCCTVPFIIHFVLVQRNEAGSSTAMEYHGFVRSMEYLLGCGLLIKTFVSDRHTSIAKHMREKLANIKQYFDIWHLKKKVTKVLTKLAKVSGNEIISEWIKPCTNHLYWSARTTQSGNGDVIWAKFSSFFSHVVNKHKNLTNLLFDKCAHADEIHPRKWMDEGSIAYEKMLAALTNKKLMNGIKKASPIGQTSCLEGFHSVLNQFSPKMIGYSYPGMFCRHALAVIHFNKNLNRKNKMKNGVEQVHVVYPKFKNGEAVIRNVKVQQNFDYVDEIYDTMVDAIVNKKLENEVKEIKKETPLPMNTMLDKQPRSEAIKKKQSRESMPIVDVPPTNPVPVVVASSNTVVNTTRSKPKCKICKRPMKGHKNVEDCPKNR</sequence>
<dbReference type="AlphaFoldDB" id="A0A7D9IPN7"/>
<dbReference type="InterPro" id="IPR006612">
    <property type="entry name" value="THAP_Znf"/>
</dbReference>
<keyword evidence="2" id="KW-0863">Zinc-finger</keyword>
<dbReference type="EMBL" id="CACRXK020006973">
    <property type="protein sequence ID" value="CAB4010956.1"/>
    <property type="molecule type" value="Genomic_DNA"/>
</dbReference>
<evidence type="ECO:0000256" key="5">
    <source>
        <dbReference type="SAM" id="MobiDB-lite"/>
    </source>
</evidence>
<dbReference type="SMART" id="SM00980">
    <property type="entry name" value="THAP"/>
    <property type="match status" value="1"/>
</dbReference>
<dbReference type="PANTHER" id="PTHR31751">
    <property type="entry name" value="SI:CH211-108C17.2-RELATED-RELATED"/>
    <property type="match status" value="1"/>
</dbReference>
<keyword evidence="1" id="KW-0479">Metal-binding</keyword>
<dbReference type="PROSITE" id="PS50950">
    <property type="entry name" value="ZF_THAP"/>
    <property type="match status" value="1"/>
</dbReference>